<dbReference type="InterPro" id="IPR003959">
    <property type="entry name" value="ATPase_AAA_core"/>
</dbReference>
<evidence type="ECO:0000259" key="1">
    <source>
        <dbReference type="Pfam" id="PF13304"/>
    </source>
</evidence>
<gene>
    <name evidence="2" type="ORF">DS909_10595</name>
</gene>
<dbReference type="Pfam" id="PF13304">
    <property type="entry name" value="AAA_21"/>
    <property type="match status" value="1"/>
</dbReference>
<dbReference type="SUPFAM" id="SSF52540">
    <property type="entry name" value="P-loop containing nucleoside triphosphate hydrolases"/>
    <property type="match status" value="1"/>
</dbReference>
<evidence type="ECO:0000313" key="3">
    <source>
        <dbReference type="Proteomes" id="UP000252706"/>
    </source>
</evidence>
<proteinExistence type="predicted"/>
<sequence>MVKTFLDGVAIGFYRGIGEVQKIGPFSEVNFFIGPNNAGKSIVLSFIHEHLPSENKSQQGSLPLNSPLSFRGEGEGVFLAGFGIRKFNVLDSLKQKNAATFENPQSSVYQLVHDTVDRLVCDGILWQQFRGNKYVSQVFQPKISEFINISNAHGWNKLNHSFTGRSGEDIRTKALPRILRKINEGVLVGYPPVELVPAKRKLGDKEDEEFKDSSGIGLIPKLASLQDPDWQKEQERYVFDAINTFLQAVTGKPDAEIRVPHERNHLLVRMDGKLLPLDSLGTGIHEVILIAAFCTIRTEQIICIEEPEIHLHPTLQRKLIRYLQENTDNQYFIATHSAAFIDTPGASVFRVWNDGVQSYVEPALLKDDKWQICEDLGYRASDILQANMVIWVEGPSDRIYLNHWIAAVDPDLIEGTHYAIMFYGGGLVSHLSAESEGDPLGELIGLRSLNKNMAIVMDSDRDSAGAVLKSAAQRLIDEVTDERGFVWITKGREIENYVDYDDLQGVLKELHPKVYDGSWDGGEFEHAFYFKRKGKAEPYKDANKIGAARKICEQPANLGVLDLRERVTELVALIHRANGIGDAENEPQILQA</sequence>
<evidence type="ECO:0000313" key="2">
    <source>
        <dbReference type="EMBL" id="RBW55548.1"/>
    </source>
</evidence>
<dbReference type="InterPro" id="IPR051396">
    <property type="entry name" value="Bact_Antivir_Def_Nuclease"/>
</dbReference>
<protein>
    <recommendedName>
        <fullName evidence="1">ATPase AAA-type core domain-containing protein</fullName>
    </recommendedName>
</protein>
<organism evidence="2 3">
    <name type="scientific">Phaeobacter gallaeciensis</name>
    <dbReference type="NCBI Taxonomy" id="60890"/>
    <lineage>
        <taxon>Bacteria</taxon>
        <taxon>Pseudomonadati</taxon>
        <taxon>Pseudomonadota</taxon>
        <taxon>Alphaproteobacteria</taxon>
        <taxon>Rhodobacterales</taxon>
        <taxon>Roseobacteraceae</taxon>
        <taxon>Phaeobacter</taxon>
    </lineage>
</organism>
<dbReference type="PANTHER" id="PTHR43581:SF4">
    <property type="entry name" value="ATP_GTP PHOSPHATASE"/>
    <property type="match status" value="1"/>
</dbReference>
<reference evidence="2 3" key="1">
    <citation type="submission" date="2018-07" db="EMBL/GenBank/DDBJ databases">
        <title>Modular assembly of carbohydrate-degrading microbial communities in the ocean.</title>
        <authorList>
            <person name="Enke T.N."/>
            <person name="Datta M.S."/>
            <person name="Schwartzman J.A."/>
            <person name="Cermak N."/>
            <person name="Schmitz D.A."/>
            <person name="Barrere J."/>
            <person name="Cordero O.X."/>
        </authorList>
    </citation>
    <scope>NUCLEOTIDE SEQUENCE [LARGE SCALE GENOMIC DNA]</scope>
    <source>
        <strain evidence="2 3">C3M10</strain>
    </source>
</reference>
<dbReference type="InterPro" id="IPR027417">
    <property type="entry name" value="P-loop_NTPase"/>
</dbReference>
<dbReference type="Gene3D" id="3.40.50.300">
    <property type="entry name" value="P-loop containing nucleotide triphosphate hydrolases"/>
    <property type="match status" value="1"/>
</dbReference>
<dbReference type="GO" id="GO:0016887">
    <property type="term" value="F:ATP hydrolysis activity"/>
    <property type="evidence" value="ECO:0007669"/>
    <property type="project" value="InterPro"/>
</dbReference>
<dbReference type="Proteomes" id="UP000252706">
    <property type="component" value="Unassembled WGS sequence"/>
</dbReference>
<dbReference type="AlphaFoldDB" id="A0A366WXZ6"/>
<dbReference type="GO" id="GO:0005524">
    <property type="term" value="F:ATP binding"/>
    <property type="evidence" value="ECO:0007669"/>
    <property type="project" value="InterPro"/>
</dbReference>
<name>A0A366WXZ6_9RHOB</name>
<dbReference type="OrthoDB" id="3322489at2"/>
<feature type="domain" description="ATPase AAA-type core" evidence="1">
    <location>
        <begin position="29"/>
        <end position="342"/>
    </location>
</feature>
<dbReference type="EMBL" id="QOCE01000029">
    <property type="protein sequence ID" value="RBW55548.1"/>
    <property type="molecule type" value="Genomic_DNA"/>
</dbReference>
<dbReference type="PANTHER" id="PTHR43581">
    <property type="entry name" value="ATP/GTP PHOSPHATASE"/>
    <property type="match status" value="1"/>
</dbReference>
<comment type="caution">
    <text evidence="2">The sequence shown here is derived from an EMBL/GenBank/DDBJ whole genome shotgun (WGS) entry which is preliminary data.</text>
</comment>
<accession>A0A366WXZ6</accession>